<dbReference type="AlphaFoldDB" id="A0A9N7UD36"/>
<organism evidence="2 3">
    <name type="scientific">Pleuronectes platessa</name>
    <name type="common">European plaice</name>
    <dbReference type="NCBI Taxonomy" id="8262"/>
    <lineage>
        <taxon>Eukaryota</taxon>
        <taxon>Metazoa</taxon>
        <taxon>Chordata</taxon>
        <taxon>Craniata</taxon>
        <taxon>Vertebrata</taxon>
        <taxon>Euteleostomi</taxon>
        <taxon>Actinopterygii</taxon>
        <taxon>Neopterygii</taxon>
        <taxon>Teleostei</taxon>
        <taxon>Neoteleostei</taxon>
        <taxon>Acanthomorphata</taxon>
        <taxon>Carangaria</taxon>
        <taxon>Pleuronectiformes</taxon>
        <taxon>Pleuronectoidei</taxon>
        <taxon>Pleuronectidae</taxon>
        <taxon>Pleuronectes</taxon>
    </lineage>
</organism>
<proteinExistence type="predicted"/>
<gene>
    <name evidence="2" type="ORF">PLEPLA_LOCUS16035</name>
</gene>
<evidence type="ECO:0000256" key="1">
    <source>
        <dbReference type="SAM" id="MobiDB-lite"/>
    </source>
</evidence>
<protein>
    <submittedName>
        <fullName evidence="2">Uncharacterized protein</fullName>
    </submittedName>
</protein>
<accession>A0A9N7UD36</accession>
<evidence type="ECO:0000313" key="2">
    <source>
        <dbReference type="EMBL" id="CAB1428081.1"/>
    </source>
</evidence>
<feature type="region of interest" description="Disordered" evidence="1">
    <location>
        <begin position="92"/>
        <end position="121"/>
    </location>
</feature>
<evidence type="ECO:0000313" key="3">
    <source>
        <dbReference type="Proteomes" id="UP001153269"/>
    </source>
</evidence>
<reference evidence="2" key="1">
    <citation type="submission" date="2020-03" db="EMBL/GenBank/DDBJ databases">
        <authorList>
            <person name="Weist P."/>
        </authorList>
    </citation>
    <scope>NUCLEOTIDE SEQUENCE</scope>
</reference>
<dbReference type="EMBL" id="CADEAL010001018">
    <property type="protein sequence ID" value="CAB1428081.1"/>
    <property type="molecule type" value="Genomic_DNA"/>
</dbReference>
<comment type="caution">
    <text evidence="2">The sequence shown here is derived from an EMBL/GenBank/DDBJ whole genome shotgun (WGS) entry which is preliminary data.</text>
</comment>
<sequence>MDEVETHSLLLPVPALVWSVVQSENWSTTCHTTLSINRDDLWRLSLEEDVQLKRLDVQRLNPAPENELGNVCVPEWTTVTYFRRSMEAQGCFSASGSHSSQQSSNQGSHQGGCQSAEDEDE</sequence>
<feature type="compositionally biased region" description="Low complexity" evidence="1">
    <location>
        <begin position="92"/>
        <end position="115"/>
    </location>
</feature>
<name>A0A9N7UD36_PLEPL</name>
<keyword evidence="3" id="KW-1185">Reference proteome</keyword>
<dbReference type="Proteomes" id="UP001153269">
    <property type="component" value="Unassembled WGS sequence"/>
</dbReference>